<gene>
    <name evidence="1" type="ORF">OKC24_10635</name>
</gene>
<accession>A0ABT3NJ78</accession>
<evidence type="ECO:0000313" key="1">
    <source>
        <dbReference type="EMBL" id="MCW8039602.1"/>
    </source>
</evidence>
<keyword evidence="2" id="KW-1185">Reference proteome</keyword>
<protein>
    <submittedName>
        <fullName evidence="1">Uncharacterized protein</fullName>
    </submittedName>
</protein>
<comment type="caution">
    <text evidence="1">The sequence shown here is derived from an EMBL/GenBank/DDBJ whole genome shotgun (WGS) entry which is preliminary data.</text>
</comment>
<reference evidence="1 2" key="1">
    <citation type="submission" date="2022-11" db="EMBL/GenBank/DDBJ databases">
        <title>Acinetobacter entericus sp. nov., isolated from the gut of the plastic-eating larvae of the Coleoptera insect Zophobas atratus.</title>
        <authorList>
            <person name="Dong X."/>
            <person name="Yang Y."/>
        </authorList>
    </citation>
    <scope>NUCLEOTIDE SEQUENCE [LARGE SCALE GENOMIC DNA]</scope>
    <source>
        <strain evidence="1 2">BIT-DXN8</strain>
    </source>
</reference>
<dbReference type="EMBL" id="JAPEQW010000012">
    <property type="protein sequence ID" value="MCW8039602.1"/>
    <property type="molecule type" value="Genomic_DNA"/>
</dbReference>
<name>A0ABT3NJ78_9GAMM</name>
<sequence length="47" mass="5237">MNIQLEEGLRNTTASFDPDRIAHLAVLDIAPFAYQQNHNAPVLFING</sequence>
<organism evidence="1 2">
    <name type="scientific">Acinetobacter entericus</name>
    <dbReference type="NCBI Taxonomy" id="2989714"/>
    <lineage>
        <taxon>Bacteria</taxon>
        <taxon>Pseudomonadati</taxon>
        <taxon>Pseudomonadota</taxon>
        <taxon>Gammaproteobacteria</taxon>
        <taxon>Moraxellales</taxon>
        <taxon>Moraxellaceae</taxon>
        <taxon>Acinetobacter</taxon>
    </lineage>
</organism>
<proteinExistence type="predicted"/>
<dbReference type="RefSeq" id="WP_228257613.1">
    <property type="nucleotide sequence ID" value="NZ_JAPEQW010000012.1"/>
</dbReference>
<evidence type="ECO:0000313" key="2">
    <source>
        <dbReference type="Proteomes" id="UP001209682"/>
    </source>
</evidence>
<dbReference type="Proteomes" id="UP001209682">
    <property type="component" value="Unassembled WGS sequence"/>
</dbReference>